<keyword evidence="6" id="KW-1185">Reference proteome</keyword>
<comment type="similarity">
    <text evidence="1 3">Belongs to the class-III pyridoxal-phosphate-dependent aminotransferase family.</text>
</comment>
<evidence type="ECO:0000256" key="3">
    <source>
        <dbReference type="RuleBase" id="RU003560"/>
    </source>
</evidence>
<dbReference type="Gene3D" id="3.90.1150.10">
    <property type="entry name" value="Aspartate Aminotransferase, domain 1"/>
    <property type="match status" value="1"/>
</dbReference>
<dbReference type="GO" id="GO:0030170">
    <property type="term" value="F:pyridoxal phosphate binding"/>
    <property type="evidence" value="ECO:0007669"/>
    <property type="project" value="InterPro"/>
</dbReference>
<dbReference type="PANTHER" id="PTHR43094:SF1">
    <property type="entry name" value="AMINOTRANSFERASE CLASS-III"/>
    <property type="match status" value="1"/>
</dbReference>
<name>A0A9X1N9E0_9ACTN</name>
<protein>
    <submittedName>
        <fullName evidence="5">Aspartate aminotransferase family protein</fullName>
    </submittedName>
</protein>
<comment type="caution">
    <text evidence="5">The sequence shown here is derived from an EMBL/GenBank/DDBJ whole genome shotgun (WGS) entry which is preliminary data.</text>
</comment>
<dbReference type="InterPro" id="IPR015424">
    <property type="entry name" value="PyrdxlP-dep_Trfase"/>
</dbReference>
<dbReference type="InterPro" id="IPR015421">
    <property type="entry name" value="PyrdxlP-dep_Trfase_major"/>
</dbReference>
<dbReference type="PANTHER" id="PTHR43094">
    <property type="entry name" value="AMINOTRANSFERASE"/>
    <property type="match status" value="1"/>
</dbReference>
<organism evidence="5 6">
    <name type="scientific">Kineosporia babensis</name>
    <dbReference type="NCBI Taxonomy" id="499548"/>
    <lineage>
        <taxon>Bacteria</taxon>
        <taxon>Bacillati</taxon>
        <taxon>Actinomycetota</taxon>
        <taxon>Actinomycetes</taxon>
        <taxon>Kineosporiales</taxon>
        <taxon>Kineosporiaceae</taxon>
        <taxon>Kineosporia</taxon>
    </lineage>
</organism>
<proteinExistence type="inferred from homology"/>
<dbReference type="NCBIfam" id="NF004718">
    <property type="entry name" value="PRK06062.1"/>
    <property type="match status" value="1"/>
</dbReference>
<accession>A0A9X1N9E0</accession>
<evidence type="ECO:0000256" key="4">
    <source>
        <dbReference type="SAM" id="MobiDB-lite"/>
    </source>
</evidence>
<evidence type="ECO:0000313" key="6">
    <source>
        <dbReference type="Proteomes" id="UP001138997"/>
    </source>
</evidence>
<dbReference type="InterPro" id="IPR015422">
    <property type="entry name" value="PyrdxlP-dep_Trfase_small"/>
</dbReference>
<reference evidence="5" key="1">
    <citation type="submission" date="2021-11" db="EMBL/GenBank/DDBJ databases">
        <title>Streptomyces corallinus and Kineosporia corallina sp. nov., two new coral-derived marine actinobacteria.</title>
        <authorList>
            <person name="Buangrab K."/>
            <person name="Sutthacheep M."/>
            <person name="Yeemin T."/>
            <person name="Harunari E."/>
            <person name="Igarashi Y."/>
            <person name="Sripreechasak P."/>
            <person name="Kanchanasin P."/>
            <person name="Tanasupawat S."/>
            <person name="Phongsopitanun W."/>
        </authorList>
    </citation>
    <scope>NUCLEOTIDE SEQUENCE</scope>
    <source>
        <strain evidence="5">JCM 31032</strain>
    </source>
</reference>
<keyword evidence="2 3" id="KW-0663">Pyridoxal phosphate</keyword>
<dbReference type="RefSeq" id="WP_231438611.1">
    <property type="nucleotide sequence ID" value="NZ_JAJOMB010000001.1"/>
</dbReference>
<dbReference type="CDD" id="cd00610">
    <property type="entry name" value="OAT_like"/>
    <property type="match status" value="1"/>
</dbReference>
<dbReference type="GO" id="GO:0008483">
    <property type="term" value="F:transaminase activity"/>
    <property type="evidence" value="ECO:0007669"/>
    <property type="project" value="UniProtKB-KW"/>
</dbReference>
<keyword evidence="5" id="KW-0808">Transferase</keyword>
<evidence type="ECO:0000256" key="1">
    <source>
        <dbReference type="ARBA" id="ARBA00008954"/>
    </source>
</evidence>
<dbReference type="AlphaFoldDB" id="A0A9X1N9E0"/>
<dbReference type="GO" id="GO:0005829">
    <property type="term" value="C:cytosol"/>
    <property type="evidence" value="ECO:0007669"/>
    <property type="project" value="TreeGrafter"/>
</dbReference>
<dbReference type="SUPFAM" id="SSF53383">
    <property type="entry name" value="PLP-dependent transferases"/>
    <property type="match status" value="1"/>
</dbReference>
<dbReference type="Proteomes" id="UP001138997">
    <property type="component" value="Unassembled WGS sequence"/>
</dbReference>
<dbReference type="InterPro" id="IPR005814">
    <property type="entry name" value="Aminotrans_3"/>
</dbReference>
<dbReference type="Gene3D" id="3.40.640.10">
    <property type="entry name" value="Type I PLP-dependent aspartate aminotransferase-like (Major domain)"/>
    <property type="match status" value="1"/>
</dbReference>
<feature type="region of interest" description="Disordered" evidence="4">
    <location>
        <begin position="1"/>
        <end position="20"/>
    </location>
</feature>
<sequence>MTSTRGELPSTAPSVPFDPERAERAKRALELDLEYVFHSWLAQDGRQPFTPDGAQGSWLWDGAGTPYLDFSGQLVFTNIGFSEPRVAQAIADQAARLATVAPQHANDARSEAARLIVERAPGEEFRKVFFTNGGADAIENAVRMARVHTGRRKVLSRYRSYHGNTTTAINLTGDPRRWANDYGSEGIVHTFGPFLYRSAFHASTEEEECARALEHLEQVVALEGPSTIAAIVLESIPGTAGIMVPPAGYLRGVREICDKHGILWIADEVMSGFGRAGRWFACELANEAPTGAPGEWKPNLGRQVTPDLITFAKGVNSGYVPLGGVLISERIAATFGQRPFPGGLTYSGHPLACAAAVANIGVIEDDSLIANADRLGREVVGPELHRLAESSPIVGEVRGLGAFWAVELVRDKETREPLVPAGASGAANAPMAALAKACMSRGLIPFINGSRTHVVPALNITDEEARYGLGLLTEALAEVSQTL</sequence>
<dbReference type="EMBL" id="JAJOMB010000001">
    <property type="protein sequence ID" value="MCD5309689.1"/>
    <property type="molecule type" value="Genomic_DNA"/>
</dbReference>
<gene>
    <name evidence="5" type="ORF">LR394_02185</name>
</gene>
<evidence type="ECO:0000313" key="5">
    <source>
        <dbReference type="EMBL" id="MCD5309689.1"/>
    </source>
</evidence>
<keyword evidence="5" id="KW-0032">Aminotransferase</keyword>
<evidence type="ECO:0000256" key="2">
    <source>
        <dbReference type="ARBA" id="ARBA00022898"/>
    </source>
</evidence>
<dbReference type="Pfam" id="PF00202">
    <property type="entry name" value="Aminotran_3"/>
    <property type="match status" value="1"/>
</dbReference>